<dbReference type="GO" id="GO:0016491">
    <property type="term" value="F:oxidoreductase activity"/>
    <property type="evidence" value="ECO:0007669"/>
    <property type="project" value="InterPro"/>
</dbReference>
<comment type="caution">
    <text evidence="2">The sequence shown here is derived from an EMBL/GenBank/DDBJ whole genome shotgun (WGS) entry which is preliminary data.</text>
</comment>
<gene>
    <name evidence="2" type="ORF">MYCIT1_LOCUS36495</name>
</gene>
<dbReference type="GO" id="GO:0010181">
    <property type="term" value="F:FMN binding"/>
    <property type="evidence" value="ECO:0007669"/>
    <property type="project" value="InterPro"/>
</dbReference>
<evidence type="ECO:0000313" key="3">
    <source>
        <dbReference type="Proteomes" id="UP001295794"/>
    </source>
</evidence>
<dbReference type="Gene3D" id="3.20.20.70">
    <property type="entry name" value="Aldolase class I"/>
    <property type="match status" value="2"/>
</dbReference>
<dbReference type="InterPro" id="IPR013785">
    <property type="entry name" value="Aldolase_TIM"/>
</dbReference>
<evidence type="ECO:0000313" key="2">
    <source>
        <dbReference type="EMBL" id="CAK5283730.1"/>
    </source>
</evidence>
<name>A0AAD2HYQ3_9AGAR</name>
<protein>
    <recommendedName>
        <fullName evidence="4">NADH:flavin oxidoreductase/NADH oxidase N-terminal domain-containing protein</fullName>
    </recommendedName>
</protein>
<dbReference type="InterPro" id="IPR045247">
    <property type="entry name" value="Oye-like"/>
</dbReference>
<keyword evidence="3" id="KW-1185">Reference proteome</keyword>
<evidence type="ECO:0000256" key="1">
    <source>
        <dbReference type="SAM" id="MobiDB-lite"/>
    </source>
</evidence>
<dbReference type="AlphaFoldDB" id="A0AAD2HYQ3"/>
<feature type="compositionally biased region" description="Polar residues" evidence="1">
    <location>
        <begin position="11"/>
        <end position="21"/>
    </location>
</feature>
<organism evidence="2 3">
    <name type="scientific">Mycena citricolor</name>
    <dbReference type="NCBI Taxonomy" id="2018698"/>
    <lineage>
        <taxon>Eukaryota</taxon>
        <taxon>Fungi</taxon>
        <taxon>Dikarya</taxon>
        <taxon>Basidiomycota</taxon>
        <taxon>Agaricomycotina</taxon>
        <taxon>Agaricomycetes</taxon>
        <taxon>Agaricomycetidae</taxon>
        <taxon>Agaricales</taxon>
        <taxon>Marasmiineae</taxon>
        <taxon>Mycenaceae</taxon>
        <taxon>Mycena</taxon>
    </lineage>
</organism>
<dbReference type="EMBL" id="CAVNYO010000472">
    <property type="protein sequence ID" value="CAK5283730.1"/>
    <property type="molecule type" value="Genomic_DNA"/>
</dbReference>
<evidence type="ECO:0008006" key="4">
    <source>
        <dbReference type="Google" id="ProtNLM"/>
    </source>
</evidence>
<sequence>MREYTCGSAGTEWQDSPGIGNTEQMEGWKKIVDAVHEGWRIFCQIMHSDRACISSRRATTQIASGEVRKTHQTVESYLLRFPACVGPIGRPCRRGKFRFIPGVPGYAMPTEIPDPWKMVELFRIAALHAKEAGFDGVEGVLDLRLSTMNPGRRSSLRTQCTVRAGIYHPIPGSQRQQTHGRVGRQPRNRARSLLEILKAVRKIWGPNVGFKINPAGGYTDVGFPLEETITSFGYLLSEVDKLGLAYVCILRYLDLFDPAKRGTPHDVWEIYAPYLKNTPLIPNGGITPEQALEWVESGKFPAVSIGIPWMSHPDLGRRIRAGKPLDNKLDGPHVYGGAFEPSIGYLDYPRQHTID</sequence>
<feature type="region of interest" description="Disordered" evidence="1">
    <location>
        <begin position="1"/>
        <end position="21"/>
    </location>
</feature>
<dbReference type="SUPFAM" id="SSF51395">
    <property type="entry name" value="FMN-linked oxidoreductases"/>
    <property type="match status" value="2"/>
</dbReference>
<proteinExistence type="predicted"/>
<dbReference type="PANTHER" id="PTHR22893">
    <property type="entry name" value="NADH OXIDOREDUCTASE-RELATED"/>
    <property type="match status" value="1"/>
</dbReference>
<dbReference type="Proteomes" id="UP001295794">
    <property type="component" value="Unassembled WGS sequence"/>
</dbReference>
<reference evidence="2" key="1">
    <citation type="submission" date="2023-11" db="EMBL/GenBank/DDBJ databases">
        <authorList>
            <person name="De Vega J J."/>
            <person name="De Vega J J."/>
        </authorList>
    </citation>
    <scope>NUCLEOTIDE SEQUENCE</scope>
</reference>
<dbReference type="PANTHER" id="PTHR22893:SF91">
    <property type="entry name" value="NADPH DEHYDROGENASE 2-RELATED"/>
    <property type="match status" value="1"/>
</dbReference>
<accession>A0AAD2HYQ3</accession>